<dbReference type="OrthoDB" id="5277092at2759"/>
<evidence type="ECO:0000313" key="3">
    <source>
        <dbReference type="Proteomes" id="UP000193498"/>
    </source>
</evidence>
<evidence type="ECO:0000313" key="2">
    <source>
        <dbReference type="EMBL" id="ORX88507.1"/>
    </source>
</evidence>
<proteinExistence type="predicted"/>
<gene>
    <name evidence="2" type="ORF">K493DRAFT_319411</name>
</gene>
<protein>
    <submittedName>
        <fullName evidence="2">Uncharacterized protein</fullName>
    </submittedName>
</protein>
<evidence type="ECO:0000256" key="1">
    <source>
        <dbReference type="SAM" id="MobiDB-lite"/>
    </source>
</evidence>
<dbReference type="InParanoid" id="A0A1Y1XRZ1"/>
<dbReference type="Proteomes" id="UP000193498">
    <property type="component" value="Unassembled WGS sequence"/>
</dbReference>
<dbReference type="AlphaFoldDB" id="A0A1Y1XRZ1"/>
<sequence length="90" mass="10679">MDSDNSDRQHAQETKAQEKRLEKFVRQNESAEYILDDKTNELCRTLPDGRQNCLKLSLDQKEMFSMMQKLNFFCTLPLEPEKTHIICKRV</sequence>
<feature type="region of interest" description="Disordered" evidence="1">
    <location>
        <begin position="1"/>
        <end position="21"/>
    </location>
</feature>
<name>A0A1Y1XRZ1_9FUNG</name>
<keyword evidence="3" id="KW-1185">Reference proteome</keyword>
<organism evidence="2 3">
    <name type="scientific">Basidiobolus meristosporus CBS 931.73</name>
    <dbReference type="NCBI Taxonomy" id="1314790"/>
    <lineage>
        <taxon>Eukaryota</taxon>
        <taxon>Fungi</taxon>
        <taxon>Fungi incertae sedis</taxon>
        <taxon>Zoopagomycota</taxon>
        <taxon>Entomophthoromycotina</taxon>
        <taxon>Basidiobolomycetes</taxon>
        <taxon>Basidiobolales</taxon>
        <taxon>Basidiobolaceae</taxon>
        <taxon>Basidiobolus</taxon>
    </lineage>
</organism>
<reference evidence="2 3" key="1">
    <citation type="submission" date="2016-07" db="EMBL/GenBank/DDBJ databases">
        <title>Pervasive Adenine N6-methylation of Active Genes in Fungi.</title>
        <authorList>
            <consortium name="DOE Joint Genome Institute"/>
            <person name="Mondo S.J."/>
            <person name="Dannebaum R.O."/>
            <person name="Kuo R.C."/>
            <person name="Labutti K."/>
            <person name="Haridas S."/>
            <person name="Kuo A."/>
            <person name="Salamov A."/>
            <person name="Ahrendt S.R."/>
            <person name="Lipzen A."/>
            <person name="Sullivan W."/>
            <person name="Andreopoulos W.B."/>
            <person name="Clum A."/>
            <person name="Lindquist E."/>
            <person name="Daum C."/>
            <person name="Ramamoorthy G.K."/>
            <person name="Gryganskyi A."/>
            <person name="Culley D."/>
            <person name="Magnuson J.K."/>
            <person name="James T.Y."/>
            <person name="O'Malley M.A."/>
            <person name="Stajich J.E."/>
            <person name="Spatafora J.W."/>
            <person name="Visel A."/>
            <person name="Grigoriev I.V."/>
        </authorList>
    </citation>
    <scope>NUCLEOTIDE SEQUENCE [LARGE SCALE GENOMIC DNA]</scope>
    <source>
        <strain evidence="2 3">CBS 931.73</strain>
    </source>
</reference>
<dbReference type="EMBL" id="MCFE01000524">
    <property type="protein sequence ID" value="ORX88507.1"/>
    <property type="molecule type" value="Genomic_DNA"/>
</dbReference>
<accession>A0A1Y1XRZ1</accession>
<comment type="caution">
    <text evidence="2">The sequence shown here is derived from an EMBL/GenBank/DDBJ whole genome shotgun (WGS) entry which is preliminary data.</text>
</comment>